<proteinExistence type="predicted"/>
<dbReference type="Proteomes" id="UP001500466">
    <property type="component" value="Unassembled WGS sequence"/>
</dbReference>
<protein>
    <recommendedName>
        <fullName evidence="1">Trypsin-co-occurring domain-containing protein</fullName>
    </recommendedName>
</protein>
<sequence length="120" mass="12459">MNGVGIGARLGGFVGGMDDGVDFGAAIAALRAQLLTALNDGDGSRVRFRASSIQVDFEVQVRREVNAQGGVRFWVVSGETSGTVDKTRVQRISLTLEPVDASGAVPTGLLIGDDAATRPE</sequence>
<dbReference type="Pfam" id="PF19631">
    <property type="entry name" value="Trypco2"/>
    <property type="match status" value="1"/>
</dbReference>
<evidence type="ECO:0000313" key="3">
    <source>
        <dbReference type="Proteomes" id="UP001500466"/>
    </source>
</evidence>
<reference evidence="3" key="1">
    <citation type="journal article" date="2019" name="Int. J. Syst. Evol. Microbiol.">
        <title>The Global Catalogue of Microorganisms (GCM) 10K type strain sequencing project: providing services to taxonomists for standard genome sequencing and annotation.</title>
        <authorList>
            <consortium name="The Broad Institute Genomics Platform"/>
            <consortium name="The Broad Institute Genome Sequencing Center for Infectious Disease"/>
            <person name="Wu L."/>
            <person name="Ma J."/>
        </authorList>
    </citation>
    <scope>NUCLEOTIDE SEQUENCE [LARGE SCALE GENOMIC DNA]</scope>
    <source>
        <strain evidence="3">JCM 17986</strain>
    </source>
</reference>
<gene>
    <name evidence="2" type="ORF">GCM10023205_27890</name>
</gene>
<evidence type="ECO:0000313" key="2">
    <source>
        <dbReference type="EMBL" id="GAA4962516.1"/>
    </source>
</evidence>
<name>A0ABP9H6W0_9ACTN</name>
<accession>A0ABP9H6W0</accession>
<comment type="caution">
    <text evidence="2">The sequence shown here is derived from an EMBL/GenBank/DDBJ whole genome shotgun (WGS) entry which is preliminary data.</text>
</comment>
<dbReference type="InterPro" id="IPR045608">
    <property type="entry name" value="Trypco2"/>
</dbReference>
<feature type="domain" description="Trypsin-co-occurring" evidence="1">
    <location>
        <begin position="24"/>
        <end position="98"/>
    </location>
</feature>
<evidence type="ECO:0000259" key="1">
    <source>
        <dbReference type="Pfam" id="PF19631"/>
    </source>
</evidence>
<keyword evidence="3" id="KW-1185">Reference proteome</keyword>
<organism evidence="2 3">
    <name type="scientific">Yinghuangia aomiensis</name>
    <dbReference type="NCBI Taxonomy" id="676205"/>
    <lineage>
        <taxon>Bacteria</taxon>
        <taxon>Bacillati</taxon>
        <taxon>Actinomycetota</taxon>
        <taxon>Actinomycetes</taxon>
        <taxon>Kitasatosporales</taxon>
        <taxon>Streptomycetaceae</taxon>
        <taxon>Yinghuangia</taxon>
    </lineage>
</organism>
<dbReference type="EMBL" id="BAABHS010000008">
    <property type="protein sequence ID" value="GAA4962516.1"/>
    <property type="molecule type" value="Genomic_DNA"/>
</dbReference>